<gene>
    <name evidence="12" type="ORF">DVH02_17675</name>
</gene>
<dbReference type="EMBL" id="QQNA01000130">
    <property type="protein sequence ID" value="RDG36882.1"/>
    <property type="molecule type" value="Genomic_DNA"/>
</dbReference>
<evidence type="ECO:0000256" key="8">
    <source>
        <dbReference type="ARBA" id="ARBA00022691"/>
    </source>
</evidence>
<evidence type="ECO:0000256" key="10">
    <source>
        <dbReference type="ARBA" id="ARBA00031323"/>
    </source>
</evidence>
<evidence type="ECO:0000256" key="3">
    <source>
        <dbReference type="ARBA" id="ARBA00011890"/>
    </source>
</evidence>
<dbReference type="Pfam" id="PF01135">
    <property type="entry name" value="PCMT"/>
    <property type="match status" value="1"/>
</dbReference>
<dbReference type="SUPFAM" id="SSF53335">
    <property type="entry name" value="S-adenosyl-L-methionine-dependent methyltransferases"/>
    <property type="match status" value="1"/>
</dbReference>
<dbReference type="InterPro" id="IPR000682">
    <property type="entry name" value="PCMT"/>
</dbReference>
<protein>
    <recommendedName>
        <fullName evidence="4">Protein-L-isoaspartate O-methyltransferase</fullName>
        <ecNumber evidence="3">2.1.1.77</ecNumber>
    </recommendedName>
    <alternativeName>
        <fullName evidence="11">L-isoaspartyl protein carboxyl methyltransferase</fullName>
    </alternativeName>
    <alternativeName>
        <fullName evidence="9">Protein L-isoaspartyl methyltransferase</fullName>
    </alternativeName>
    <alternativeName>
        <fullName evidence="10">Protein-beta-aspartate methyltransferase</fullName>
    </alternativeName>
</protein>
<proteinExistence type="inferred from homology"/>
<evidence type="ECO:0000256" key="11">
    <source>
        <dbReference type="ARBA" id="ARBA00031350"/>
    </source>
</evidence>
<evidence type="ECO:0000313" key="13">
    <source>
        <dbReference type="Proteomes" id="UP000253741"/>
    </source>
</evidence>
<keyword evidence="6 12" id="KW-0489">Methyltransferase</keyword>
<dbReference type="GO" id="GO:0032259">
    <property type="term" value="P:methylation"/>
    <property type="evidence" value="ECO:0007669"/>
    <property type="project" value="UniProtKB-KW"/>
</dbReference>
<dbReference type="GO" id="GO:0005737">
    <property type="term" value="C:cytoplasm"/>
    <property type="evidence" value="ECO:0007669"/>
    <property type="project" value="UniProtKB-SubCell"/>
</dbReference>
<keyword evidence="13" id="KW-1185">Reference proteome</keyword>
<evidence type="ECO:0000256" key="2">
    <source>
        <dbReference type="ARBA" id="ARBA00005369"/>
    </source>
</evidence>
<dbReference type="PANTHER" id="PTHR11579:SF0">
    <property type="entry name" value="PROTEIN-L-ISOASPARTATE(D-ASPARTATE) O-METHYLTRANSFERASE"/>
    <property type="match status" value="1"/>
</dbReference>
<organism evidence="12 13">
    <name type="scientific">Streptomyces corynorhini</name>
    <dbReference type="NCBI Taxonomy" id="2282652"/>
    <lineage>
        <taxon>Bacteria</taxon>
        <taxon>Bacillati</taxon>
        <taxon>Actinomycetota</taxon>
        <taxon>Actinomycetes</taxon>
        <taxon>Kitasatosporales</taxon>
        <taxon>Streptomycetaceae</taxon>
        <taxon>Streptomyces</taxon>
    </lineage>
</organism>
<name>A0A370B899_9ACTN</name>
<dbReference type="NCBIfam" id="TIGR04188">
    <property type="entry name" value="methyltr_grsp"/>
    <property type="match status" value="1"/>
</dbReference>
<comment type="subcellular location">
    <subcellularLocation>
        <location evidence="1">Cytoplasm</location>
    </subcellularLocation>
</comment>
<accession>A0A370B899</accession>
<reference evidence="12 13" key="1">
    <citation type="submission" date="2018-07" db="EMBL/GenBank/DDBJ databases">
        <title>Streptomyces species from bats.</title>
        <authorList>
            <person name="Dunlap C."/>
        </authorList>
    </citation>
    <scope>NUCLEOTIDE SEQUENCE [LARGE SCALE GENOMIC DNA]</scope>
    <source>
        <strain evidence="12 13">AC230</strain>
    </source>
</reference>
<dbReference type="CDD" id="cd02440">
    <property type="entry name" value="AdoMet_MTases"/>
    <property type="match status" value="1"/>
</dbReference>
<sequence>MIDEARLLRERLTDTLIKEGSLRSAPWQAAVEATPRHHFLRGGFFRRVEGAVPSAWTPVRADDPDWLAACYTDTSLVTQIAGTIVPDDIRGEILRLPTSSSTLPSLVVGMLEDLLVEDGARVLEVGTGTGYSTALLAHRLGDELVTSIEYDDDVATRASIALGQTGHHPDLVVGDGLNGYPANAPYDRLIATCGVHTIPSAWIEQVRPGGLILTTVGGWLGSSEIARLTVAEDGTASGPLLGGQISFMFARAHLPPTLGMLPDFSEGGGSERPTRVGGDVLRDWTARFVAQLAAPRAQHVTMVGDDGRTEQVVLDVASGAWALLYEKDGAWTVRQGGPTALWDAVEAHLDGWESAGSPPLKDFTVTVTGQGQTIHW</sequence>
<keyword evidence="5" id="KW-0963">Cytoplasm</keyword>
<dbReference type="AlphaFoldDB" id="A0A370B899"/>
<comment type="similarity">
    <text evidence="2">Belongs to the methyltransferase superfamily. L-isoaspartyl/D-aspartyl protein methyltransferase family.</text>
</comment>
<dbReference type="OrthoDB" id="5143400at2"/>
<keyword evidence="8" id="KW-0949">S-adenosyl-L-methionine</keyword>
<evidence type="ECO:0000256" key="4">
    <source>
        <dbReference type="ARBA" id="ARBA00013346"/>
    </source>
</evidence>
<dbReference type="Gene3D" id="3.40.50.150">
    <property type="entry name" value="Vaccinia Virus protein VP39"/>
    <property type="match status" value="1"/>
</dbReference>
<evidence type="ECO:0000313" key="12">
    <source>
        <dbReference type="EMBL" id="RDG36882.1"/>
    </source>
</evidence>
<dbReference type="Proteomes" id="UP000253741">
    <property type="component" value="Unassembled WGS sequence"/>
</dbReference>
<dbReference type="InterPro" id="IPR026448">
    <property type="entry name" value="Methyltr_grasp"/>
</dbReference>
<evidence type="ECO:0000256" key="9">
    <source>
        <dbReference type="ARBA" id="ARBA00030757"/>
    </source>
</evidence>
<dbReference type="EC" id="2.1.1.77" evidence="3"/>
<dbReference type="InterPro" id="IPR029063">
    <property type="entry name" value="SAM-dependent_MTases_sf"/>
</dbReference>
<evidence type="ECO:0000256" key="5">
    <source>
        <dbReference type="ARBA" id="ARBA00022490"/>
    </source>
</evidence>
<evidence type="ECO:0000256" key="7">
    <source>
        <dbReference type="ARBA" id="ARBA00022679"/>
    </source>
</evidence>
<dbReference type="GO" id="GO:0004719">
    <property type="term" value="F:protein-L-isoaspartate (D-aspartate) O-methyltransferase activity"/>
    <property type="evidence" value="ECO:0007669"/>
    <property type="project" value="UniProtKB-EC"/>
</dbReference>
<dbReference type="PANTHER" id="PTHR11579">
    <property type="entry name" value="PROTEIN-L-ISOASPARTATE O-METHYLTRANSFERASE"/>
    <property type="match status" value="1"/>
</dbReference>
<evidence type="ECO:0000256" key="1">
    <source>
        <dbReference type="ARBA" id="ARBA00004496"/>
    </source>
</evidence>
<comment type="caution">
    <text evidence="12">The sequence shown here is derived from an EMBL/GenBank/DDBJ whole genome shotgun (WGS) entry which is preliminary data.</text>
</comment>
<dbReference type="RefSeq" id="WP_114624778.1">
    <property type="nucleotide sequence ID" value="NZ_QQNA01000130.1"/>
</dbReference>
<keyword evidence="7 12" id="KW-0808">Transferase</keyword>
<evidence type="ECO:0000256" key="6">
    <source>
        <dbReference type="ARBA" id="ARBA00022603"/>
    </source>
</evidence>